<gene>
    <name evidence="9" type="ORF">PHMEG_00032420</name>
</gene>
<dbReference type="InterPro" id="IPR054463">
    <property type="entry name" value="PexRD54_WY"/>
</dbReference>
<keyword evidence="6" id="KW-0843">Virulence</keyword>
<organism evidence="9 10">
    <name type="scientific">Phytophthora megakarya</name>
    <dbReference type="NCBI Taxonomy" id="4795"/>
    <lineage>
        <taxon>Eukaryota</taxon>
        <taxon>Sar</taxon>
        <taxon>Stramenopiles</taxon>
        <taxon>Oomycota</taxon>
        <taxon>Peronosporomycetes</taxon>
        <taxon>Peronosporales</taxon>
        <taxon>Peronosporaceae</taxon>
        <taxon>Phytophthora</taxon>
    </lineage>
</organism>
<dbReference type="Proteomes" id="UP000198211">
    <property type="component" value="Unassembled WGS sequence"/>
</dbReference>
<evidence type="ECO:0000313" key="10">
    <source>
        <dbReference type="Proteomes" id="UP000198211"/>
    </source>
</evidence>
<comment type="subcellular location">
    <subcellularLocation>
        <location evidence="1">Host cell</location>
    </subcellularLocation>
    <subcellularLocation>
        <location evidence="2 7">Secreted</location>
    </subcellularLocation>
</comment>
<dbReference type="EMBL" id="NBNE01010816">
    <property type="protein sequence ID" value="OWY97129.1"/>
    <property type="molecule type" value="Genomic_DNA"/>
</dbReference>
<protein>
    <recommendedName>
        <fullName evidence="7">RxLR effector protein</fullName>
    </recommendedName>
</protein>
<comment type="similarity">
    <text evidence="3 7">Belongs to the RxLR effector family.</text>
</comment>
<comment type="function">
    <text evidence="7">Effector that suppresses plant defense responses during pathogen infection.</text>
</comment>
<feature type="domain" description="RxLR effector PexRD54 WY" evidence="8">
    <location>
        <begin position="128"/>
        <end position="167"/>
    </location>
</feature>
<dbReference type="AlphaFoldDB" id="A0A225UY33"/>
<dbReference type="OrthoDB" id="118898at2759"/>
<feature type="non-terminal residue" evidence="9">
    <location>
        <position position="323"/>
    </location>
</feature>
<proteinExistence type="inferred from homology"/>
<evidence type="ECO:0000256" key="4">
    <source>
        <dbReference type="ARBA" id="ARBA00022525"/>
    </source>
</evidence>
<keyword evidence="10" id="KW-1185">Reference proteome</keyword>
<feature type="chain" id="PRO_5044990280" description="RxLR effector protein" evidence="7">
    <location>
        <begin position="24"/>
        <end position="323"/>
    </location>
</feature>
<evidence type="ECO:0000256" key="3">
    <source>
        <dbReference type="ARBA" id="ARBA00010400"/>
    </source>
</evidence>
<sequence length="323" mass="36756">MRLHYVLVLSVVALLAPTNATLGSKVSTINFSARQLYRHSNDVPTKRRLRSHDNYEERVSTIKTGTERISKSAQNVLGRYSDDLSVKQTTVFKTLQARYSDAKLSELLLAGKRIQSTEKLAVELQKQQIRVWMDTFEHPETVFKLLMLDKAGENVLSNPQLKVWIDYAFSFKQHTKGNPLMKQTTLIDTLMKNYDDKALAIIIDTAKKSSNAKLMGSYVESALLGKWAIDNKPLGYVVKILGTTADEKQLVRTQYLENLGKLKNVEDKKVRGWLYNLESPDTVFKLLKLDQDNNLLTSPLLDEWVNYARAFKDRTKGNAAITQ</sequence>
<evidence type="ECO:0000256" key="7">
    <source>
        <dbReference type="RuleBase" id="RU367124"/>
    </source>
</evidence>
<evidence type="ECO:0000256" key="2">
    <source>
        <dbReference type="ARBA" id="ARBA00004613"/>
    </source>
</evidence>
<comment type="caution">
    <text evidence="9">The sequence shown here is derived from an EMBL/GenBank/DDBJ whole genome shotgun (WGS) entry which is preliminary data.</text>
</comment>
<dbReference type="GO" id="GO:0043657">
    <property type="term" value="C:host cell"/>
    <property type="evidence" value="ECO:0007669"/>
    <property type="project" value="UniProtKB-SubCell"/>
</dbReference>
<evidence type="ECO:0000313" key="9">
    <source>
        <dbReference type="EMBL" id="OWY97129.1"/>
    </source>
</evidence>
<feature type="signal peptide" evidence="7">
    <location>
        <begin position="1"/>
        <end position="23"/>
    </location>
</feature>
<evidence type="ECO:0000256" key="1">
    <source>
        <dbReference type="ARBA" id="ARBA00004340"/>
    </source>
</evidence>
<evidence type="ECO:0000259" key="8">
    <source>
        <dbReference type="Pfam" id="PF22748"/>
    </source>
</evidence>
<evidence type="ECO:0000256" key="6">
    <source>
        <dbReference type="ARBA" id="ARBA00023026"/>
    </source>
</evidence>
<evidence type="ECO:0000256" key="5">
    <source>
        <dbReference type="ARBA" id="ARBA00022729"/>
    </source>
</evidence>
<keyword evidence="5 7" id="KW-0732">Signal</keyword>
<dbReference type="Pfam" id="PF16810">
    <property type="entry name" value="RXLR"/>
    <property type="match status" value="1"/>
</dbReference>
<comment type="domain">
    <text evidence="7">The RxLR-dEER motif acts to carry the protein into the host cell cytoplasm through binding to cell surface phosphatidylinositol-3-phosphate.</text>
</comment>
<accession>A0A225UY33</accession>
<dbReference type="InterPro" id="IPR031825">
    <property type="entry name" value="RXLR"/>
</dbReference>
<name>A0A225UY33_9STRA</name>
<dbReference type="Pfam" id="PF22748">
    <property type="entry name" value="PexRD54_WY"/>
    <property type="match status" value="1"/>
</dbReference>
<reference evidence="10" key="1">
    <citation type="submission" date="2017-03" db="EMBL/GenBank/DDBJ databases">
        <title>Phytopthora megakarya and P. palmivora, two closely related causual agents of cacao black pod achieved similar genome size and gene model numbers by different mechanisms.</title>
        <authorList>
            <person name="Ali S."/>
            <person name="Shao J."/>
            <person name="Larry D.J."/>
            <person name="Kronmiller B."/>
            <person name="Shen D."/>
            <person name="Strem M.D."/>
            <person name="Melnick R.L."/>
            <person name="Guiltinan M.J."/>
            <person name="Tyler B.M."/>
            <person name="Meinhardt L.W."/>
            <person name="Bailey B.A."/>
        </authorList>
    </citation>
    <scope>NUCLEOTIDE SEQUENCE [LARGE SCALE GENOMIC DNA]</scope>
    <source>
        <strain evidence="10">zdho120</strain>
    </source>
</reference>
<dbReference type="GO" id="GO:0005576">
    <property type="term" value="C:extracellular region"/>
    <property type="evidence" value="ECO:0007669"/>
    <property type="project" value="UniProtKB-SubCell"/>
</dbReference>
<keyword evidence="4 7" id="KW-0964">Secreted</keyword>